<evidence type="ECO:0000313" key="4">
    <source>
        <dbReference type="Proteomes" id="UP000694545"/>
    </source>
</evidence>
<dbReference type="Pfam" id="PF07859">
    <property type="entry name" value="Abhydrolase_3"/>
    <property type="match status" value="2"/>
</dbReference>
<name>A0A8D2LMD0_VARKO</name>
<dbReference type="PANTHER" id="PTHR48081">
    <property type="entry name" value="AB HYDROLASE SUPERFAMILY PROTEIN C4A8.06C"/>
    <property type="match status" value="1"/>
</dbReference>
<dbReference type="InterPro" id="IPR029058">
    <property type="entry name" value="AB_hydrolase_fold"/>
</dbReference>
<reference evidence="3" key="1">
    <citation type="submission" date="2025-08" db="UniProtKB">
        <authorList>
            <consortium name="Ensembl"/>
        </authorList>
    </citation>
    <scope>IDENTIFICATION</scope>
</reference>
<organism evidence="3 4">
    <name type="scientific">Varanus komodoensis</name>
    <name type="common">Komodo dragon</name>
    <dbReference type="NCBI Taxonomy" id="61221"/>
    <lineage>
        <taxon>Eukaryota</taxon>
        <taxon>Metazoa</taxon>
        <taxon>Chordata</taxon>
        <taxon>Craniata</taxon>
        <taxon>Vertebrata</taxon>
        <taxon>Euteleostomi</taxon>
        <taxon>Lepidosauria</taxon>
        <taxon>Squamata</taxon>
        <taxon>Bifurcata</taxon>
        <taxon>Unidentata</taxon>
        <taxon>Episquamata</taxon>
        <taxon>Toxicofera</taxon>
        <taxon>Anguimorpha</taxon>
        <taxon>Paleoanguimorpha</taxon>
        <taxon>Varanoidea</taxon>
        <taxon>Varanidae</taxon>
        <taxon>Varanus</taxon>
    </lineage>
</organism>
<accession>A0A8D2LMD0</accession>
<proteinExistence type="predicted"/>
<protein>
    <recommendedName>
        <fullName evidence="2">Alpha/beta hydrolase fold-3 domain-containing protein</fullName>
    </recommendedName>
</protein>
<feature type="domain" description="Alpha/beta hydrolase fold-3" evidence="2">
    <location>
        <begin position="250"/>
        <end position="314"/>
    </location>
</feature>
<sequence length="342" mass="39140">VFLEMAGICHKYHVLRLALNGVGPKKTSRLIIKDLLFDGVPVRVYWPNATTTGTRRGMVYLHGGVGLIGSICKLFQKCLELWVILFRLAPEHPCPAQLNDCITATIYFLKNAEDYGVDPKRIVIGGDSSGGTLATVVAQHLVFRRALPRVRAQALFYPFLQAVDFNLPSYQQNQSVPTLLKKRAIRLGLDYYNKKIKDMDGIMRNAHVPEYIWVKCKKWISADNIPEEFKARGYVPQVPAPFSEKLYEMYKEVFDPIFSPLLAEDCVIRQLPETFILTCEYDIVRDDGLLYKKRLEDNGVPVTWNHDHEGFHGILFGIDYGRLEFPGARRNLEKFTLFLQKL</sequence>
<dbReference type="Gene3D" id="3.40.50.1820">
    <property type="entry name" value="alpha/beta hydrolase"/>
    <property type="match status" value="1"/>
</dbReference>
<keyword evidence="4" id="KW-1185">Reference proteome</keyword>
<dbReference type="PANTHER" id="PTHR48081:SF32">
    <property type="entry name" value="ALPHA_BETA HYDROLASE FOLD-3 DOMAIN-CONTAINING PROTEIN"/>
    <property type="match status" value="1"/>
</dbReference>
<evidence type="ECO:0000313" key="3">
    <source>
        <dbReference type="Ensembl" id="ENSVKKP00000024143.1"/>
    </source>
</evidence>
<dbReference type="OMA" id="WISANNI"/>
<dbReference type="GO" id="GO:0016787">
    <property type="term" value="F:hydrolase activity"/>
    <property type="evidence" value="ECO:0007669"/>
    <property type="project" value="UniProtKB-KW"/>
</dbReference>
<evidence type="ECO:0000256" key="1">
    <source>
        <dbReference type="ARBA" id="ARBA00022801"/>
    </source>
</evidence>
<keyword evidence="1" id="KW-0378">Hydrolase</keyword>
<dbReference type="SUPFAM" id="SSF53474">
    <property type="entry name" value="alpha/beta-Hydrolases"/>
    <property type="match status" value="1"/>
</dbReference>
<dbReference type="AlphaFoldDB" id="A0A8D2LMD0"/>
<dbReference type="Ensembl" id="ENSVKKT00000024734.1">
    <property type="protein sequence ID" value="ENSVKKP00000024143.1"/>
    <property type="gene ID" value="ENSVKKG00000015934.1"/>
</dbReference>
<reference evidence="3" key="2">
    <citation type="submission" date="2025-09" db="UniProtKB">
        <authorList>
            <consortium name="Ensembl"/>
        </authorList>
    </citation>
    <scope>IDENTIFICATION</scope>
</reference>
<evidence type="ECO:0000259" key="2">
    <source>
        <dbReference type="Pfam" id="PF07859"/>
    </source>
</evidence>
<dbReference type="InterPro" id="IPR013094">
    <property type="entry name" value="AB_hydrolase_3"/>
</dbReference>
<feature type="domain" description="Alpha/beta hydrolase fold-3" evidence="2">
    <location>
        <begin position="58"/>
        <end position="194"/>
    </location>
</feature>
<dbReference type="Proteomes" id="UP000694545">
    <property type="component" value="Unplaced"/>
</dbReference>
<dbReference type="InterPro" id="IPR050300">
    <property type="entry name" value="GDXG_lipolytic_enzyme"/>
</dbReference>